<sequence>MPRPDEYGAWRHGFRPGRLVLGLTGLGIAALYAGDAAGAWGTPWYAALPLLSAGLVLAGVAGRLGHRARRRRAARAASSDSSGAPASTSGSHAIR</sequence>
<feature type="compositionally biased region" description="Low complexity" evidence="1">
    <location>
        <begin position="75"/>
        <end position="95"/>
    </location>
</feature>
<evidence type="ECO:0000313" key="4">
    <source>
        <dbReference type="Proteomes" id="UP001499942"/>
    </source>
</evidence>
<evidence type="ECO:0000256" key="2">
    <source>
        <dbReference type="SAM" id="Phobius"/>
    </source>
</evidence>
<dbReference type="EMBL" id="BAAASR010000040">
    <property type="protein sequence ID" value="GAA2515296.1"/>
    <property type="molecule type" value="Genomic_DNA"/>
</dbReference>
<protein>
    <recommendedName>
        <fullName evidence="5">Integral membrane protein</fullName>
    </recommendedName>
</protein>
<proteinExistence type="predicted"/>
<keyword evidence="2" id="KW-0812">Transmembrane</keyword>
<comment type="caution">
    <text evidence="3">The sequence shown here is derived from an EMBL/GenBank/DDBJ whole genome shotgun (WGS) entry which is preliminary data.</text>
</comment>
<gene>
    <name evidence="3" type="ORF">GCM10010393_55590</name>
</gene>
<dbReference type="Proteomes" id="UP001499942">
    <property type="component" value="Unassembled WGS sequence"/>
</dbReference>
<evidence type="ECO:0008006" key="5">
    <source>
        <dbReference type="Google" id="ProtNLM"/>
    </source>
</evidence>
<name>A0ABN3N758_9ACTN</name>
<accession>A0ABN3N758</accession>
<keyword evidence="2" id="KW-1133">Transmembrane helix</keyword>
<reference evidence="3 4" key="1">
    <citation type="journal article" date="2019" name="Int. J. Syst. Evol. Microbiol.">
        <title>The Global Catalogue of Microorganisms (GCM) 10K type strain sequencing project: providing services to taxonomists for standard genome sequencing and annotation.</title>
        <authorList>
            <consortium name="The Broad Institute Genomics Platform"/>
            <consortium name="The Broad Institute Genome Sequencing Center for Infectious Disease"/>
            <person name="Wu L."/>
            <person name="Ma J."/>
        </authorList>
    </citation>
    <scope>NUCLEOTIDE SEQUENCE [LARGE SCALE GENOMIC DNA]</scope>
    <source>
        <strain evidence="3 4">JCM 5062</strain>
    </source>
</reference>
<feature type="transmembrane region" description="Helical" evidence="2">
    <location>
        <begin position="46"/>
        <end position="65"/>
    </location>
</feature>
<feature type="region of interest" description="Disordered" evidence="1">
    <location>
        <begin position="71"/>
        <end position="95"/>
    </location>
</feature>
<evidence type="ECO:0000313" key="3">
    <source>
        <dbReference type="EMBL" id="GAA2515296.1"/>
    </source>
</evidence>
<keyword evidence="4" id="KW-1185">Reference proteome</keyword>
<organism evidence="3 4">
    <name type="scientific">Streptomyces gobitricini</name>
    <dbReference type="NCBI Taxonomy" id="68211"/>
    <lineage>
        <taxon>Bacteria</taxon>
        <taxon>Bacillati</taxon>
        <taxon>Actinomycetota</taxon>
        <taxon>Actinomycetes</taxon>
        <taxon>Kitasatosporales</taxon>
        <taxon>Streptomycetaceae</taxon>
        <taxon>Streptomyces</taxon>
    </lineage>
</organism>
<keyword evidence="2" id="KW-0472">Membrane</keyword>
<feature type="transmembrane region" description="Helical" evidence="2">
    <location>
        <begin position="20"/>
        <end position="40"/>
    </location>
</feature>
<evidence type="ECO:0000256" key="1">
    <source>
        <dbReference type="SAM" id="MobiDB-lite"/>
    </source>
</evidence>